<keyword evidence="6 11" id="KW-0133">Cell shape</keyword>
<dbReference type="GO" id="GO:0071555">
    <property type="term" value="P:cell wall organization"/>
    <property type="evidence" value="ECO:0007669"/>
    <property type="project" value="UniProtKB-KW"/>
</dbReference>
<keyword evidence="3 11" id="KW-0328">Glycosyltransferase</keyword>
<dbReference type="HAMAP" id="MF_02079">
    <property type="entry name" value="PGT_RodA"/>
    <property type="match status" value="1"/>
</dbReference>
<evidence type="ECO:0000256" key="5">
    <source>
        <dbReference type="ARBA" id="ARBA00022692"/>
    </source>
</evidence>
<dbReference type="PANTHER" id="PTHR30474">
    <property type="entry name" value="CELL CYCLE PROTEIN"/>
    <property type="match status" value="1"/>
</dbReference>
<gene>
    <name evidence="11" type="primary">mrdB</name>
    <name evidence="11" type="synonym">rodA</name>
    <name evidence="12" type="ORF">WM2015_230</name>
</gene>
<dbReference type="UniPathway" id="UPA00219"/>
<feature type="transmembrane region" description="Helical" evidence="11">
    <location>
        <begin position="271"/>
        <end position="292"/>
    </location>
</feature>
<dbReference type="PROSITE" id="PS00428">
    <property type="entry name" value="FTSW_RODA_SPOVE"/>
    <property type="match status" value="1"/>
</dbReference>
<dbReference type="GO" id="GO:0005886">
    <property type="term" value="C:plasma membrane"/>
    <property type="evidence" value="ECO:0007669"/>
    <property type="project" value="UniProtKB-SubCell"/>
</dbReference>
<evidence type="ECO:0000256" key="7">
    <source>
        <dbReference type="ARBA" id="ARBA00022984"/>
    </source>
</evidence>
<feature type="transmembrane region" description="Helical" evidence="11">
    <location>
        <begin position="75"/>
        <end position="95"/>
    </location>
</feature>
<dbReference type="GO" id="GO:0008955">
    <property type="term" value="F:peptidoglycan glycosyltransferase activity"/>
    <property type="evidence" value="ECO:0007669"/>
    <property type="project" value="UniProtKB-UniRule"/>
</dbReference>
<evidence type="ECO:0000256" key="10">
    <source>
        <dbReference type="ARBA" id="ARBA00023316"/>
    </source>
</evidence>
<dbReference type="GO" id="GO:0032153">
    <property type="term" value="C:cell division site"/>
    <property type="evidence" value="ECO:0007669"/>
    <property type="project" value="TreeGrafter"/>
</dbReference>
<keyword evidence="2 11" id="KW-1003">Cell membrane</keyword>
<evidence type="ECO:0000313" key="13">
    <source>
        <dbReference type="Proteomes" id="UP000066624"/>
    </source>
</evidence>
<dbReference type="RefSeq" id="WP_049724313.1">
    <property type="nucleotide sequence ID" value="NZ_CP012154.1"/>
</dbReference>
<dbReference type="GO" id="GO:0009252">
    <property type="term" value="P:peptidoglycan biosynthetic process"/>
    <property type="evidence" value="ECO:0007669"/>
    <property type="project" value="UniProtKB-UniRule"/>
</dbReference>
<keyword evidence="7 11" id="KW-0573">Peptidoglycan synthesis</keyword>
<dbReference type="InterPro" id="IPR001182">
    <property type="entry name" value="FtsW/RodA"/>
</dbReference>
<reference evidence="12 13" key="1">
    <citation type="submission" date="2015-07" db="EMBL/GenBank/DDBJ databases">
        <authorList>
            <person name="Noorani M."/>
        </authorList>
    </citation>
    <scope>NUCLEOTIDE SEQUENCE [LARGE SCALE GENOMIC DNA]</scope>
    <source>
        <strain evidence="12 13">KCTC 42284</strain>
    </source>
</reference>
<evidence type="ECO:0000256" key="3">
    <source>
        <dbReference type="ARBA" id="ARBA00022676"/>
    </source>
</evidence>
<dbReference type="GO" id="GO:0015648">
    <property type="term" value="F:lipid-linked peptidoglycan transporter activity"/>
    <property type="evidence" value="ECO:0007669"/>
    <property type="project" value="TreeGrafter"/>
</dbReference>
<comment type="similarity">
    <text evidence="11">Belongs to the SEDS family. MrdB/RodA subfamily.</text>
</comment>
<dbReference type="PATRIC" id="fig|1579979.3.peg.235"/>
<dbReference type="PANTHER" id="PTHR30474:SF1">
    <property type="entry name" value="PEPTIDOGLYCAN GLYCOSYLTRANSFERASE MRDB"/>
    <property type="match status" value="1"/>
</dbReference>
<evidence type="ECO:0000256" key="2">
    <source>
        <dbReference type="ARBA" id="ARBA00022475"/>
    </source>
</evidence>
<evidence type="ECO:0000256" key="1">
    <source>
        <dbReference type="ARBA" id="ARBA00004141"/>
    </source>
</evidence>
<evidence type="ECO:0000256" key="4">
    <source>
        <dbReference type="ARBA" id="ARBA00022679"/>
    </source>
</evidence>
<keyword evidence="5 11" id="KW-0812">Transmembrane</keyword>
<comment type="pathway">
    <text evidence="11">Cell wall biogenesis; peptidoglycan biosynthesis.</text>
</comment>
<evidence type="ECO:0000256" key="11">
    <source>
        <dbReference type="HAMAP-Rule" id="MF_02079"/>
    </source>
</evidence>
<keyword evidence="11" id="KW-0997">Cell inner membrane</keyword>
<dbReference type="GO" id="GO:0051301">
    <property type="term" value="P:cell division"/>
    <property type="evidence" value="ECO:0007669"/>
    <property type="project" value="InterPro"/>
</dbReference>
<feature type="transmembrane region" description="Helical" evidence="11">
    <location>
        <begin position="145"/>
        <end position="176"/>
    </location>
</feature>
<evidence type="ECO:0000313" key="12">
    <source>
        <dbReference type="EMBL" id="AKS40619.1"/>
    </source>
</evidence>
<keyword evidence="9 11" id="KW-0472">Membrane</keyword>
<comment type="function">
    <text evidence="11">Peptidoglycan polymerase that is essential for cell wall elongation.</text>
</comment>
<organism evidence="12 13">
    <name type="scientific">Wenzhouxiangella marina</name>
    <dbReference type="NCBI Taxonomy" id="1579979"/>
    <lineage>
        <taxon>Bacteria</taxon>
        <taxon>Pseudomonadati</taxon>
        <taxon>Pseudomonadota</taxon>
        <taxon>Gammaproteobacteria</taxon>
        <taxon>Chromatiales</taxon>
        <taxon>Wenzhouxiangellaceae</taxon>
        <taxon>Wenzhouxiangella</taxon>
    </lineage>
</organism>
<dbReference type="STRING" id="1579979.WM2015_230"/>
<keyword evidence="13" id="KW-1185">Reference proteome</keyword>
<feature type="transmembrane region" description="Helical" evidence="11">
    <location>
        <begin position="304"/>
        <end position="331"/>
    </location>
</feature>
<dbReference type="InterPro" id="IPR011923">
    <property type="entry name" value="RodA/MrdB"/>
</dbReference>
<dbReference type="Proteomes" id="UP000066624">
    <property type="component" value="Chromosome"/>
</dbReference>
<proteinExistence type="inferred from homology"/>
<evidence type="ECO:0000256" key="6">
    <source>
        <dbReference type="ARBA" id="ARBA00022960"/>
    </source>
</evidence>
<dbReference type="KEGG" id="wma:WM2015_230"/>
<protein>
    <recommendedName>
        <fullName evidence="11">Peptidoglycan glycosyltransferase MrdB</fullName>
        <shortName evidence="11">PGT</shortName>
        <ecNumber evidence="11">2.4.99.28</ecNumber>
    </recommendedName>
    <alternativeName>
        <fullName evidence="11">Cell elongation protein RodA</fullName>
    </alternativeName>
    <alternativeName>
        <fullName evidence="11">Cell wall polymerase</fullName>
    </alternativeName>
    <alternativeName>
        <fullName evidence="11">Peptidoglycan polymerase</fullName>
        <shortName evidence="11">PG polymerase</shortName>
    </alternativeName>
</protein>
<dbReference type="InterPro" id="IPR018365">
    <property type="entry name" value="Cell_cycle_FtsW-rel_CS"/>
</dbReference>
<sequence>MNAPSLNRRGLWSILRLDPVLLALLLALMAIGLMVLYSASEQDIGTVWRQLVRIGVGLMAMLVFAQLPPNFLKTWAPWLYGLVVLMLVAVAVIGVGRGAQRWLDLGVIRFQPSEAMKLALPIMIAALLAHRPLPPGWKELLATLALIAVPVALILGQPDLGTSILVALSGLCILFLAGLRWRVIIGMALATVAALPLLWFRLHDYQRNRVLTFLDPERDPLGTGWNIIQSKIAVGSGGLTGKGWTEGSQSHLEFLPEPHTDFIFSVLAEEFGFVGVIAVLALYAAILLRGLFLASRCRGSFGRLLAGSMVFMFFVYLAVNVGMVSGVLPVVGVPLPLVSYGGTSAATLLAGLGLVMGLHSRRRFMA</sequence>
<dbReference type="GO" id="GO:0008360">
    <property type="term" value="P:regulation of cell shape"/>
    <property type="evidence" value="ECO:0007669"/>
    <property type="project" value="UniProtKB-KW"/>
</dbReference>
<name>A0A0K0XSD0_9GAMM</name>
<evidence type="ECO:0000256" key="9">
    <source>
        <dbReference type="ARBA" id="ARBA00023136"/>
    </source>
</evidence>
<keyword evidence="8 11" id="KW-1133">Transmembrane helix</keyword>
<accession>A0A0K0XSD0</accession>
<evidence type="ECO:0000256" key="8">
    <source>
        <dbReference type="ARBA" id="ARBA00022989"/>
    </source>
</evidence>
<comment type="catalytic activity">
    <reaction evidence="11">
        <text>[GlcNAc-(1-&gt;4)-Mur2Ac(oyl-L-Ala-gamma-D-Glu-L-Lys-D-Ala-D-Ala)](n)-di-trans,octa-cis-undecaprenyl diphosphate + beta-D-GlcNAc-(1-&gt;4)-Mur2Ac(oyl-L-Ala-gamma-D-Glu-L-Lys-D-Ala-D-Ala)-di-trans,octa-cis-undecaprenyl diphosphate = [GlcNAc-(1-&gt;4)-Mur2Ac(oyl-L-Ala-gamma-D-Glu-L-Lys-D-Ala-D-Ala)](n+1)-di-trans,octa-cis-undecaprenyl diphosphate + di-trans,octa-cis-undecaprenyl diphosphate + H(+)</text>
        <dbReference type="Rhea" id="RHEA:23708"/>
        <dbReference type="Rhea" id="RHEA-COMP:9602"/>
        <dbReference type="Rhea" id="RHEA-COMP:9603"/>
        <dbReference type="ChEBI" id="CHEBI:15378"/>
        <dbReference type="ChEBI" id="CHEBI:58405"/>
        <dbReference type="ChEBI" id="CHEBI:60033"/>
        <dbReference type="ChEBI" id="CHEBI:78435"/>
        <dbReference type="EC" id="2.4.99.28"/>
    </reaction>
</comment>
<feature type="transmembrane region" description="Helical" evidence="11">
    <location>
        <begin position="337"/>
        <end position="358"/>
    </location>
</feature>
<dbReference type="EMBL" id="CP012154">
    <property type="protein sequence ID" value="AKS40619.1"/>
    <property type="molecule type" value="Genomic_DNA"/>
</dbReference>
<keyword evidence="4 11" id="KW-0808">Transferase</keyword>
<comment type="subcellular location">
    <subcellularLocation>
        <location evidence="11">Cell inner membrane</location>
        <topology evidence="11">Multi-pass membrane protein</topology>
    </subcellularLocation>
    <subcellularLocation>
        <location evidence="1">Membrane</location>
        <topology evidence="1">Multi-pass membrane protein</topology>
    </subcellularLocation>
</comment>
<feature type="transmembrane region" description="Helical" evidence="11">
    <location>
        <begin position="51"/>
        <end position="69"/>
    </location>
</feature>
<dbReference type="Pfam" id="PF01098">
    <property type="entry name" value="FTSW_RODA_SPOVE"/>
    <property type="match status" value="1"/>
</dbReference>
<dbReference type="EC" id="2.4.99.28" evidence="11"/>
<dbReference type="AlphaFoldDB" id="A0A0K0XSD0"/>
<feature type="transmembrane region" description="Helical" evidence="11">
    <location>
        <begin position="20"/>
        <end position="39"/>
    </location>
</feature>
<feature type="transmembrane region" description="Helical" evidence="11">
    <location>
        <begin position="183"/>
        <end position="202"/>
    </location>
</feature>
<dbReference type="NCBIfam" id="TIGR02210">
    <property type="entry name" value="rodA_shape"/>
    <property type="match status" value="1"/>
</dbReference>
<keyword evidence="10 11" id="KW-0961">Cell wall biogenesis/degradation</keyword>